<evidence type="ECO:0000313" key="1">
    <source>
        <dbReference type="EMBL" id="KAK0725952.1"/>
    </source>
</evidence>
<evidence type="ECO:0008006" key="3">
    <source>
        <dbReference type="Google" id="ProtNLM"/>
    </source>
</evidence>
<reference evidence="1" key="1">
    <citation type="submission" date="2023-06" db="EMBL/GenBank/DDBJ databases">
        <title>Genome-scale phylogeny and comparative genomics of the fungal order Sordariales.</title>
        <authorList>
            <consortium name="Lawrence Berkeley National Laboratory"/>
            <person name="Hensen N."/>
            <person name="Bonometti L."/>
            <person name="Westerberg I."/>
            <person name="Brannstrom I.O."/>
            <person name="Guillou S."/>
            <person name="Cros-Aarteil S."/>
            <person name="Calhoun S."/>
            <person name="Haridas S."/>
            <person name="Kuo A."/>
            <person name="Mondo S."/>
            <person name="Pangilinan J."/>
            <person name="Riley R."/>
            <person name="Labutti K."/>
            <person name="Andreopoulos B."/>
            <person name="Lipzen A."/>
            <person name="Chen C."/>
            <person name="Yanf M."/>
            <person name="Daum C."/>
            <person name="Ng V."/>
            <person name="Clum A."/>
            <person name="Steindorff A."/>
            <person name="Ohm R."/>
            <person name="Martin F."/>
            <person name="Silar P."/>
            <person name="Natvig D."/>
            <person name="Lalanne C."/>
            <person name="Gautier V."/>
            <person name="Ament-Velasquez S.L."/>
            <person name="Kruys A."/>
            <person name="Hutchinson M.I."/>
            <person name="Powell A.J."/>
            <person name="Barry K."/>
            <person name="Miller A.N."/>
            <person name="Grigoriev I.V."/>
            <person name="Debuchy R."/>
            <person name="Gladieux P."/>
            <person name="Thoren M.H."/>
            <person name="Johannesson H."/>
        </authorList>
    </citation>
    <scope>NUCLEOTIDE SEQUENCE</scope>
    <source>
        <strain evidence="1">SMH4607-1</strain>
    </source>
</reference>
<accession>A0AA40B1H7</accession>
<dbReference type="EMBL" id="JAUKUA010000002">
    <property type="protein sequence ID" value="KAK0725952.1"/>
    <property type="molecule type" value="Genomic_DNA"/>
</dbReference>
<keyword evidence="2" id="KW-1185">Reference proteome</keyword>
<gene>
    <name evidence="1" type="ORF">B0H67DRAFT_571956</name>
</gene>
<sequence>MQPSHLKPDGYVEFQELEYRPRCGDTLLPDTPHAFRDYLSHMKVGLQIYSGTDIDAVRKLSDELKVAGFQDVQTTARKCPLGSWSGKGRDVQEMNLGGMLLKAVFLDGLTGVSRRPFMALGWTEQQIEMFLIDVRKAIVNPEMHVYFNLHVVYGKKPLLPVECGK</sequence>
<protein>
    <recommendedName>
        <fullName evidence="3">Methyltransferase</fullName>
    </recommendedName>
</protein>
<name>A0AA40B1H7_9PEZI</name>
<dbReference type="AlphaFoldDB" id="A0AA40B1H7"/>
<comment type="caution">
    <text evidence="1">The sequence shown here is derived from an EMBL/GenBank/DDBJ whole genome shotgun (WGS) entry which is preliminary data.</text>
</comment>
<organism evidence="1 2">
    <name type="scientific">Lasiosphaeris hirsuta</name>
    <dbReference type="NCBI Taxonomy" id="260670"/>
    <lineage>
        <taxon>Eukaryota</taxon>
        <taxon>Fungi</taxon>
        <taxon>Dikarya</taxon>
        <taxon>Ascomycota</taxon>
        <taxon>Pezizomycotina</taxon>
        <taxon>Sordariomycetes</taxon>
        <taxon>Sordariomycetidae</taxon>
        <taxon>Sordariales</taxon>
        <taxon>Lasiosphaeriaceae</taxon>
        <taxon>Lasiosphaeris</taxon>
    </lineage>
</organism>
<evidence type="ECO:0000313" key="2">
    <source>
        <dbReference type="Proteomes" id="UP001172102"/>
    </source>
</evidence>
<dbReference type="Proteomes" id="UP001172102">
    <property type="component" value="Unassembled WGS sequence"/>
</dbReference>
<proteinExistence type="predicted"/>